<keyword evidence="4 7" id="KW-0255">Endonuclease</keyword>
<dbReference type="PANTHER" id="PTHR33992:SF1">
    <property type="entry name" value="RIBONUCLEASE P PROTEIN COMPONENT"/>
    <property type="match status" value="1"/>
</dbReference>
<evidence type="ECO:0000313" key="11">
    <source>
        <dbReference type="Proteomes" id="UP001242480"/>
    </source>
</evidence>
<keyword evidence="11" id="KW-1185">Reference proteome</keyword>
<evidence type="ECO:0000256" key="4">
    <source>
        <dbReference type="ARBA" id="ARBA00022759"/>
    </source>
</evidence>
<evidence type="ECO:0000256" key="2">
    <source>
        <dbReference type="ARBA" id="ARBA00022694"/>
    </source>
</evidence>
<dbReference type="Gene3D" id="3.30.230.10">
    <property type="match status" value="1"/>
</dbReference>
<dbReference type="SUPFAM" id="SSF54211">
    <property type="entry name" value="Ribosomal protein S5 domain 2-like"/>
    <property type="match status" value="1"/>
</dbReference>
<accession>A0ABU0JG51</accession>
<dbReference type="Proteomes" id="UP001242480">
    <property type="component" value="Unassembled WGS sequence"/>
</dbReference>
<evidence type="ECO:0000256" key="7">
    <source>
        <dbReference type="HAMAP-Rule" id="MF_00227"/>
    </source>
</evidence>
<evidence type="ECO:0000256" key="5">
    <source>
        <dbReference type="ARBA" id="ARBA00022801"/>
    </source>
</evidence>
<name>A0ABU0JG51_9HYPH</name>
<dbReference type="NCBIfam" id="TIGR00188">
    <property type="entry name" value="rnpA"/>
    <property type="match status" value="1"/>
</dbReference>
<dbReference type="RefSeq" id="WP_307279516.1">
    <property type="nucleotide sequence ID" value="NZ_JAUSVX010000012.1"/>
</dbReference>
<dbReference type="PANTHER" id="PTHR33992">
    <property type="entry name" value="RIBONUCLEASE P PROTEIN COMPONENT"/>
    <property type="match status" value="1"/>
</dbReference>
<keyword evidence="5 7" id="KW-0378">Hydrolase</keyword>
<comment type="catalytic activity">
    <reaction evidence="7">
        <text>Endonucleolytic cleavage of RNA, removing 5'-extranucleotides from tRNA precursor.</text>
        <dbReference type="EC" id="3.1.26.5"/>
    </reaction>
</comment>
<dbReference type="InterPro" id="IPR020539">
    <property type="entry name" value="RNase_P_CS"/>
</dbReference>
<reference evidence="10 11" key="1">
    <citation type="submission" date="2023-07" db="EMBL/GenBank/DDBJ databases">
        <title>Genomic Encyclopedia of Type Strains, Phase IV (KMG-IV): sequencing the most valuable type-strain genomes for metagenomic binning, comparative biology and taxonomic classification.</title>
        <authorList>
            <person name="Goeker M."/>
        </authorList>
    </citation>
    <scope>NUCLEOTIDE SEQUENCE [LARGE SCALE GENOMIC DNA]</scope>
    <source>
        <strain evidence="10 11">DSM 19619</strain>
    </source>
</reference>
<dbReference type="EMBL" id="JAUSVX010000012">
    <property type="protein sequence ID" value="MDQ0472545.1"/>
    <property type="molecule type" value="Genomic_DNA"/>
</dbReference>
<proteinExistence type="inferred from homology"/>
<dbReference type="InterPro" id="IPR020568">
    <property type="entry name" value="Ribosomal_Su5_D2-typ_SF"/>
</dbReference>
<evidence type="ECO:0000256" key="8">
    <source>
        <dbReference type="NCBIfam" id="TIGR00188"/>
    </source>
</evidence>
<comment type="subunit">
    <text evidence="7">Consists of a catalytic RNA component (M1 or rnpB) and a protein subunit.</text>
</comment>
<keyword evidence="3 7" id="KW-0540">Nuclease</keyword>
<comment type="function">
    <text evidence="1 7">RNaseP catalyzes the removal of the 5'-leader sequence from pre-tRNA to produce the mature 5'-terminus. It can also cleave other RNA substrates such as 4.5S RNA. The protein component plays an auxiliary but essential role in vivo by binding to the 5'-leader sequence and broadening the substrate specificity of the ribozyme.</text>
</comment>
<comment type="similarity">
    <text evidence="7">Belongs to the RnpA family.</text>
</comment>
<feature type="region of interest" description="Disordered" evidence="9">
    <location>
        <begin position="104"/>
        <end position="125"/>
    </location>
</feature>
<evidence type="ECO:0000256" key="9">
    <source>
        <dbReference type="SAM" id="MobiDB-lite"/>
    </source>
</evidence>
<feature type="compositionally biased region" description="Basic and acidic residues" evidence="9">
    <location>
        <begin position="106"/>
        <end position="125"/>
    </location>
</feature>
<comment type="caution">
    <text evidence="10">The sequence shown here is derived from an EMBL/GenBank/DDBJ whole genome shotgun (WGS) entry which is preliminary data.</text>
</comment>
<keyword evidence="6 7" id="KW-0694">RNA-binding</keyword>
<sequence length="125" mass="13804">MQRLRKRQDFLRVRDGRKANAATLTLQARARPEPVGEAAAGFTVTKKNGGAVERNRIRRRLREALRRIGALHGREGYDYVVVGRQSALDAPFATILNDLTTAFGRVHSDRSGGRGARRPADEAAP</sequence>
<evidence type="ECO:0000256" key="3">
    <source>
        <dbReference type="ARBA" id="ARBA00022722"/>
    </source>
</evidence>
<dbReference type="InterPro" id="IPR000100">
    <property type="entry name" value="RNase_P"/>
</dbReference>
<dbReference type="Pfam" id="PF00825">
    <property type="entry name" value="Ribonuclease_P"/>
    <property type="match status" value="1"/>
</dbReference>
<protein>
    <recommendedName>
        <fullName evidence="7 8">Ribonuclease P protein component</fullName>
        <shortName evidence="7">RNase P protein</shortName>
        <shortName evidence="7">RNaseP protein</shortName>
        <ecNumber evidence="7 8">3.1.26.5</ecNumber>
    </recommendedName>
    <alternativeName>
        <fullName evidence="7">Protein C5</fullName>
    </alternativeName>
</protein>
<evidence type="ECO:0000256" key="1">
    <source>
        <dbReference type="ARBA" id="ARBA00002663"/>
    </source>
</evidence>
<gene>
    <name evidence="7" type="primary">rnpA</name>
    <name evidence="10" type="ORF">QO011_005574</name>
</gene>
<dbReference type="PROSITE" id="PS00648">
    <property type="entry name" value="RIBONUCLEASE_P"/>
    <property type="match status" value="1"/>
</dbReference>
<evidence type="ECO:0000313" key="10">
    <source>
        <dbReference type="EMBL" id="MDQ0472545.1"/>
    </source>
</evidence>
<organism evidence="10 11">
    <name type="scientific">Labrys wisconsinensis</name>
    <dbReference type="NCBI Taxonomy" id="425677"/>
    <lineage>
        <taxon>Bacteria</taxon>
        <taxon>Pseudomonadati</taxon>
        <taxon>Pseudomonadota</taxon>
        <taxon>Alphaproteobacteria</taxon>
        <taxon>Hyphomicrobiales</taxon>
        <taxon>Xanthobacteraceae</taxon>
        <taxon>Labrys</taxon>
    </lineage>
</organism>
<dbReference type="HAMAP" id="MF_00227">
    <property type="entry name" value="RNase_P"/>
    <property type="match status" value="1"/>
</dbReference>
<evidence type="ECO:0000256" key="6">
    <source>
        <dbReference type="ARBA" id="ARBA00022884"/>
    </source>
</evidence>
<dbReference type="InterPro" id="IPR014721">
    <property type="entry name" value="Ribsml_uS5_D2-typ_fold_subgr"/>
</dbReference>
<keyword evidence="2 7" id="KW-0819">tRNA processing</keyword>
<dbReference type="GO" id="GO:0004526">
    <property type="term" value="F:ribonuclease P activity"/>
    <property type="evidence" value="ECO:0007669"/>
    <property type="project" value="UniProtKB-EC"/>
</dbReference>
<dbReference type="EC" id="3.1.26.5" evidence="7 8"/>